<protein>
    <submittedName>
        <fullName evidence="2">Reverse transcriptase domain</fullName>
    </submittedName>
</protein>
<dbReference type="Pfam" id="PF00078">
    <property type="entry name" value="RVT_1"/>
    <property type="match status" value="2"/>
</dbReference>
<keyword evidence="2" id="KW-0695">RNA-directed DNA polymerase</keyword>
<dbReference type="Pfam" id="PF03372">
    <property type="entry name" value="Exo_endo_phos"/>
    <property type="match status" value="1"/>
</dbReference>
<dbReference type="PANTHER" id="PTHR33116">
    <property type="entry name" value="REVERSE TRANSCRIPTASE ZINC-BINDING DOMAIN-CONTAINING PROTEIN-RELATED-RELATED"/>
    <property type="match status" value="1"/>
</dbReference>
<sequence>MNVNRRIRDFRDCLLDSDLADLVFKGNTYTWWNKSDTNPVAKKLDRILVNDSWISLFPASYGVFGQPDFSDHASCSVALEGMNTIVKSPFKFFNYLLQNPGFIHLIREHWYSINVVGSAMFRVSRKLKILKSHIRSFSRDNYSDLEKRVLEAHVKLLHRQNQTLADPSRSNAALELEAQRKWLTLSKAEEGYFHQKSRITWLDVGDSNSAYFHRMADSRKSINSIHFLETDNGARIETQQGIKDHCVDYFETLLGGDVDPPMLVQSDMNLLLSFRCSQGQIEDLEKSFSNQEIKEAFLSLPRNKTSGPDGFSAEFFIGTWDIVGPEVTAAVQEFFSSGQLLQQWNATTLVLIPKTTNACRTTDFRPISCLNTMYKVIAKLLTSRLQRLLSKVISHSQSAFLPGRLLAENVLLATEIVHGYNWRNIEPRGMLKVDLRKAFDSVKWDFILSALKALDIPERFINWVHQCISTPTFTISVNGSSGGYFKSTRGLRQGDPLSPYLFVLAMEVFSKLLHSRFQAGYIHYHPKTNDLSISHLMFADDVMIFFDGGCSSLHGISEALDDFASWSGLQVNKNKTHLYLAGVDPIESNSISGFGYPIGSLPIRYLGLPLMSRKLRISEYEPLLEKLCSRFRSWAVKCLSFAGRVQLIASVISGIVAFWISTFMLPQGCIKKIEALCSRFLWSGNIDVGKGAKVSWAGVCLPKAEGGVGLRRFSVWNKVLCLKLVWLLFAENDSLWSAWHKHHHLIGRSLWEIQESSRDSWTWRTILKLRPLAKQFLRSRIGNGLNTSFWFDIWTPLGSLIETIGAEGPRMLRIPANAKVADACSHDGWILAHPRSEDAVSLHTYLTTVPLPTLSSNEDSVEWVVNEVDCSGFSSALTWEALRPREVEKDWADAIWFKGVVPRNAFNMWVAHLDRLPTRQRLAAWGVAPSSLCCLCSTMTETRDHLLVSCAFASVIWRLVFSRLSPNHRLICSWSELLSWMRSSSTNSHSILRKVAAHACVYHIWKQRNNALHNLQFITPLIIFKLIDREALRREHYPDFLFLMETKNSSDHVLSVKEWMGYDHSHLVDPIGLSGGLALFWKDSYKVEILSSDNRVVDTKIEYGSLTFFISFVYGDPARHFRQEVWDKLTRIGIQRDEAWFLSGDFNELMDNSEKLGGPIRPESSFYPFRTMARNCRLREIPSSGNRFSWAGKRDNLWIQCRLDRSFGNDDWFRLFPRTHMLYLDKEGSDHRPTLTYLAAADVDFRGKFCFDKRWLSKPEIREVVRQGWEYTHTNQNKTLANRLASCRKALSRWKRTTNQNSGSLIQNLSREFETESSKRYPNFQKLSNLKWELTKAARDEELYWKHKSREQWLHEGDRNTKYFHGCVKFQRLKNKIPYLLDSNNVEQFSEGSKGNIATEFFRDLFQSSCPTNIDELLQGMEQRVTEEMNQDLIAPVSDEEIRRAVFGIKKESAPGADGMTAVFYQSFWGTIGEQVTSEIKQFFATGIFPQDWNFTQICLIPKTQNPNRMTDLRPISLCSVLYKIISKILSTRLKRILPKLISNTQGAFVSGRLISDNILIAHEMIHALRTNPRCDSEFMAIKTDMSKAFDRVEWNFLEKLFMRMGFHRKWIEWIMFCVRSVTYTILLNGAAHGFVKPERGIRQGDPLSPFLFILCAEALINVMKQSENAERLTGLRLHSSSPSIQHLLFADDSLFLCRANIDESSEILRCLKLYGDASGQRINFQKSAVSFGAKIDNITKHSIKSILGISQEGGDGKYLGLPECFSGSKQALFAFIGDKLRSRLSGWFGKTLSLGGKEVMLKSIGMALSVYAMSCFRLSKNLCKKITSAMTAFWWNSCEGKRKIPWVAWKKMCQSKDKGGLGFRDLEDFNQALLAKQAWRILREPNSLLAQLYKSRYFRNKDILECGNSTRPSYAWRSILHGRDLLKRGLLKVIGNGSSTYVWFEKWINDSMPRPPASKQYYFDLRLKVSNLFDADGWKMDKLEELFLPQDIALITAMVPTQVLEDDYVWAFNNNGDYSVKSGYWFITNHPLLPPVENIAQNAEINMLKRRIWNLKTEPKIKLFCWRALSGALAVAERLSTRGIPLDTNCQICGTTTETICHVLFSCAVSRRILGLALVPAPDQGFSSTSLLTNFSHLLNVIEDKHIPEQTRISIPWVLWAIWKNRNRTIFEGKVWNFQALVQKAYEDAMHWTMVNTQPSTLFSRQSTPIWMEKKWRKPQTGILKCNLNSSWINKKSMCGGAWIVRDHIGQAKHHARDAFTPIRDRTGAELRCILWSLKALQDIHVSKVIMELDYAATVNAVLQPSKWPFYRNWLTQIHEVAAAFESCTFRHIATNANLIARSISRSVIRDRRFQSYIALGEPSWLHNQVFEESKV</sequence>
<dbReference type="InterPro" id="IPR000477">
    <property type="entry name" value="RT_dom"/>
</dbReference>
<organism evidence="2 3">
    <name type="scientific">Arabidopsis thaliana x Arabidopsis arenosa</name>
    <dbReference type="NCBI Taxonomy" id="1240361"/>
    <lineage>
        <taxon>Eukaryota</taxon>
        <taxon>Viridiplantae</taxon>
        <taxon>Streptophyta</taxon>
        <taxon>Embryophyta</taxon>
        <taxon>Tracheophyta</taxon>
        <taxon>Spermatophyta</taxon>
        <taxon>Magnoliopsida</taxon>
        <taxon>eudicotyledons</taxon>
        <taxon>Gunneridae</taxon>
        <taxon>Pentapetalae</taxon>
        <taxon>rosids</taxon>
        <taxon>malvids</taxon>
        <taxon>Brassicales</taxon>
        <taxon>Brassicaceae</taxon>
        <taxon>Camelineae</taxon>
        <taxon>Arabidopsis</taxon>
    </lineage>
</organism>
<keyword evidence="2" id="KW-0548">Nucleotidyltransferase</keyword>
<gene>
    <name evidence="2" type="ORF">ISN45_Aa03g037870</name>
</gene>
<evidence type="ECO:0000259" key="1">
    <source>
        <dbReference type="PROSITE" id="PS50878"/>
    </source>
</evidence>
<feature type="domain" description="Reverse transcriptase" evidence="1">
    <location>
        <begin position="1482"/>
        <end position="1752"/>
    </location>
</feature>
<dbReference type="GO" id="GO:0003676">
    <property type="term" value="F:nucleic acid binding"/>
    <property type="evidence" value="ECO:0007669"/>
    <property type="project" value="InterPro"/>
</dbReference>
<dbReference type="Proteomes" id="UP000694240">
    <property type="component" value="Chromosome 8"/>
</dbReference>
<dbReference type="InterPro" id="IPR005135">
    <property type="entry name" value="Endo/exonuclease/phosphatase"/>
</dbReference>
<dbReference type="Pfam" id="PF13966">
    <property type="entry name" value="zf-RVT"/>
    <property type="match status" value="2"/>
</dbReference>
<dbReference type="CDD" id="cd01650">
    <property type="entry name" value="RT_nLTR_like"/>
    <property type="match status" value="2"/>
</dbReference>
<dbReference type="InterPro" id="IPR026960">
    <property type="entry name" value="RVT-Znf"/>
</dbReference>
<dbReference type="InterPro" id="IPR002156">
    <property type="entry name" value="RNaseH_domain"/>
</dbReference>
<proteinExistence type="predicted"/>
<dbReference type="GO" id="GO:0003964">
    <property type="term" value="F:RNA-directed DNA polymerase activity"/>
    <property type="evidence" value="ECO:0007669"/>
    <property type="project" value="UniProtKB-KW"/>
</dbReference>
<comment type="caution">
    <text evidence="2">The sequence shown here is derived from an EMBL/GenBank/DDBJ whole genome shotgun (WGS) entry which is preliminary data.</text>
</comment>
<dbReference type="GO" id="GO:0004523">
    <property type="term" value="F:RNA-DNA hybrid ribonuclease activity"/>
    <property type="evidence" value="ECO:0007669"/>
    <property type="project" value="InterPro"/>
</dbReference>
<accession>A0A8T2AZA1</accession>
<keyword evidence="3" id="KW-1185">Reference proteome</keyword>
<evidence type="ECO:0000313" key="2">
    <source>
        <dbReference type="EMBL" id="KAG7579661.1"/>
    </source>
</evidence>
<feature type="domain" description="Reverse transcriptase" evidence="1">
    <location>
        <begin position="333"/>
        <end position="610"/>
    </location>
</feature>
<dbReference type="PANTHER" id="PTHR33116:SF80">
    <property type="entry name" value="REVERSE TRANSCRIPTASE ZINC-BINDING DOMAIN-CONTAINING PROTEIN"/>
    <property type="match status" value="1"/>
</dbReference>
<keyword evidence="2" id="KW-0808">Transferase</keyword>
<dbReference type="EMBL" id="JAEFBK010000008">
    <property type="protein sequence ID" value="KAG7579661.1"/>
    <property type="molecule type" value="Genomic_DNA"/>
</dbReference>
<dbReference type="PROSITE" id="PS50878">
    <property type="entry name" value="RT_POL"/>
    <property type="match status" value="2"/>
</dbReference>
<reference evidence="2 3" key="1">
    <citation type="submission" date="2020-12" db="EMBL/GenBank/DDBJ databases">
        <title>Concerted genomic and epigenomic changes stabilize Arabidopsis allopolyploids.</title>
        <authorList>
            <person name="Chen Z."/>
        </authorList>
    </citation>
    <scope>NUCLEOTIDE SEQUENCE [LARGE SCALE GENOMIC DNA]</scope>
    <source>
        <strain evidence="2">Allo738</strain>
        <tissue evidence="2">Leaf</tissue>
    </source>
</reference>
<dbReference type="InterPro" id="IPR044730">
    <property type="entry name" value="RNase_H-like_dom_plant"/>
</dbReference>
<name>A0A8T2AZA1_9BRAS</name>
<evidence type="ECO:0000313" key="3">
    <source>
        <dbReference type="Proteomes" id="UP000694240"/>
    </source>
</evidence>
<dbReference type="CDD" id="cd06222">
    <property type="entry name" value="RNase_H_like"/>
    <property type="match status" value="1"/>
</dbReference>
<dbReference type="Pfam" id="PF13456">
    <property type="entry name" value="RVT_3"/>
    <property type="match status" value="1"/>
</dbReference>